<evidence type="ECO:0000256" key="2">
    <source>
        <dbReference type="ARBA" id="ARBA00010145"/>
    </source>
</evidence>
<sequence>MLELLQRAELTLPLFVLIAIGYLLMRCFKWPQEVSDALTRFVFSVALPALLFSMMSDLSQLPPVDMRLLIAFFGSCLVVFALGRLLAARLFHLDGVSGSVFALGGVFSNNAMLGIPMAKALLGPAALPSVALVLVFNALILWTLVTISVEWARHGSLSLEGFTKTAWSVITNPLVAAIVAGTIVGLTGVHLPTTITAPLTMISQAAAPMSLIALGMGLAEFGIRAGWQQSVAICVLKLVMQPLVIWLIARALGLPLLETQVVVLLGSIAVGANVYLMSRHFRTMEGPIAASLVLSTVLSAISTPVALTLISLSAP</sequence>
<dbReference type="Proteomes" id="UP001331561">
    <property type="component" value="Unassembled WGS sequence"/>
</dbReference>
<evidence type="ECO:0000256" key="5">
    <source>
        <dbReference type="ARBA" id="ARBA00022692"/>
    </source>
</evidence>
<keyword evidence="4" id="KW-1003">Cell membrane</keyword>
<keyword evidence="5 8" id="KW-0812">Transmembrane</keyword>
<feature type="transmembrane region" description="Helical" evidence="8">
    <location>
        <begin position="68"/>
        <end position="87"/>
    </location>
</feature>
<dbReference type="PANTHER" id="PTHR36838:SF3">
    <property type="entry name" value="TRANSPORTER AUXIN EFFLUX CARRIER EC FAMILY"/>
    <property type="match status" value="1"/>
</dbReference>
<evidence type="ECO:0000256" key="7">
    <source>
        <dbReference type="ARBA" id="ARBA00023136"/>
    </source>
</evidence>
<name>A0ABU6K8Y0_9RHOO</name>
<organism evidence="9 10">
    <name type="scientific">Uliginosibacterium silvisoli</name>
    <dbReference type="NCBI Taxonomy" id="3114758"/>
    <lineage>
        <taxon>Bacteria</taxon>
        <taxon>Pseudomonadati</taxon>
        <taxon>Pseudomonadota</taxon>
        <taxon>Betaproteobacteria</taxon>
        <taxon>Rhodocyclales</taxon>
        <taxon>Zoogloeaceae</taxon>
        <taxon>Uliginosibacterium</taxon>
    </lineage>
</organism>
<feature type="transmembrane region" description="Helical" evidence="8">
    <location>
        <begin position="6"/>
        <end position="25"/>
    </location>
</feature>
<gene>
    <name evidence="9" type="ORF">VVD49_21570</name>
</gene>
<feature type="transmembrane region" description="Helical" evidence="8">
    <location>
        <begin position="37"/>
        <end position="56"/>
    </location>
</feature>
<feature type="transmembrane region" description="Helical" evidence="8">
    <location>
        <begin position="255"/>
        <end position="276"/>
    </location>
</feature>
<feature type="transmembrane region" description="Helical" evidence="8">
    <location>
        <begin position="169"/>
        <end position="189"/>
    </location>
</feature>
<dbReference type="RefSeq" id="WP_327601308.1">
    <property type="nucleotide sequence ID" value="NZ_JAYXHS010000005.1"/>
</dbReference>
<evidence type="ECO:0000256" key="1">
    <source>
        <dbReference type="ARBA" id="ARBA00004651"/>
    </source>
</evidence>
<reference evidence="9 10" key="1">
    <citation type="submission" date="2024-01" db="EMBL/GenBank/DDBJ databases">
        <title>Uliginosibacterium soil sp. nov.</title>
        <authorList>
            <person name="Lv Y."/>
        </authorList>
    </citation>
    <scope>NUCLEOTIDE SEQUENCE [LARGE SCALE GENOMIC DNA]</scope>
    <source>
        <strain evidence="9 10">H3</strain>
    </source>
</reference>
<keyword evidence="6 8" id="KW-1133">Transmembrane helix</keyword>
<dbReference type="InterPro" id="IPR004776">
    <property type="entry name" value="Mem_transp_PIN-like"/>
</dbReference>
<feature type="transmembrane region" description="Helical" evidence="8">
    <location>
        <begin position="130"/>
        <end position="149"/>
    </location>
</feature>
<comment type="similarity">
    <text evidence="2">Belongs to the auxin efflux carrier (TC 2.A.69) family.</text>
</comment>
<keyword evidence="10" id="KW-1185">Reference proteome</keyword>
<feature type="transmembrane region" description="Helical" evidence="8">
    <location>
        <begin position="99"/>
        <end position="118"/>
    </location>
</feature>
<evidence type="ECO:0000313" key="9">
    <source>
        <dbReference type="EMBL" id="MEC5388337.1"/>
    </source>
</evidence>
<protein>
    <submittedName>
        <fullName evidence="9">AEC family transporter</fullName>
    </submittedName>
</protein>
<dbReference type="PANTHER" id="PTHR36838">
    <property type="entry name" value="AUXIN EFFLUX CARRIER FAMILY PROTEIN"/>
    <property type="match status" value="1"/>
</dbReference>
<feature type="transmembrane region" description="Helical" evidence="8">
    <location>
        <begin position="195"/>
        <end position="219"/>
    </location>
</feature>
<evidence type="ECO:0000256" key="4">
    <source>
        <dbReference type="ARBA" id="ARBA00022475"/>
    </source>
</evidence>
<evidence type="ECO:0000256" key="6">
    <source>
        <dbReference type="ARBA" id="ARBA00022989"/>
    </source>
</evidence>
<comment type="subcellular location">
    <subcellularLocation>
        <location evidence="1">Cell membrane</location>
        <topology evidence="1">Multi-pass membrane protein</topology>
    </subcellularLocation>
</comment>
<evidence type="ECO:0000313" key="10">
    <source>
        <dbReference type="Proteomes" id="UP001331561"/>
    </source>
</evidence>
<feature type="transmembrane region" description="Helical" evidence="8">
    <location>
        <begin position="288"/>
        <end position="312"/>
    </location>
</feature>
<evidence type="ECO:0000256" key="3">
    <source>
        <dbReference type="ARBA" id="ARBA00022448"/>
    </source>
</evidence>
<accession>A0ABU6K8Y0</accession>
<dbReference type="Gene3D" id="1.20.1530.20">
    <property type="match status" value="1"/>
</dbReference>
<comment type="caution">
    <text evidence="9">The sequence shown here is derived from an EMBL/GenBank/DDBJ whole genome shotgun (WGS) entry which is preliminary data.</text>
</comment>
<dbReference type="InterPro" id="IPR038770">
    <property type="entry name" value="Na+/solute_symporter_sf"/>
</dbReference>
<keyword evidence="3" id="KW-0813">Transport</keyword>
<dbReference type="EMBL" id="JAYXHS010000005">
    <property type="protein sequence ID" value="MEC5388337.1"/>
    <property type="molecule type" value="Genomic_DNA"/>
</dbReference>
<evidence type="ECO:0000256" key="8">
    <source>
        <dbReference type="SAM" id="Phobius"/>
    </source>
</evidence>
<proteinExistence type="inferred from homology"/>
<keyword evidence="7 8" id="KW-0472">Membrane</keyword>
<feature type="transmembrane region" description="Helical" evidence="8">
    <location>
        <begin position="231"/>
        <end position="249"/>
    </location>
</feature>
<dbReference type="Pfam" id="PF03547">
    <property type="entry name" value="Mem_trans"/>
    <property type="match status" value="1"/>
</dbReference>